<dbReference type="InterPro" id="IPR011990">
    <property type="entry name" value="TPR-like_helical_dom_sf"/>
</dbReference>
<keyword evidence="2" id="KW-1185">Reference proteome</keyword>
<protein>
    <submittedName>
        <fullName evidence="1">XRE family transcriptional regulator</fullName>
    </submittedName>
</protein>
<dbReference type="Proteomes" id="UP001139158">
    <property type="component" value="Unassembled WGS sequence"/>
</dbReference>
<organism evidence="1 2">
    <name type="scientific">Arthrobacter caoxuetaonis</name>
    <dbReference type="NCBI Taxonomy" id="2886935"/>
    <lineage>
        <taxon>Bacteria</taxon>
        <taxon>Bacillati</taxon>
        <taxon>Actinomycetota</taxon>
        <taxon>Actinomycetes</taxon>
        <taxon>Micrococcales</taxon>
        <taxon>Micrococcaceae</taxon>
        <taxon>Arthrobacter</taxon>
    </lineage>
</organism>
<dbReference type="EMBL" id="JAJFZV010000004">
    <property type="protein sequence ID" value="MCC3297273.1"/>
    <property type="molecule type" value="Genomic_DNA"/>
</dbReference>
<dbReference type="Gene3D" id="1.25.40.10">
    <property type="entry name" value="Tetratricopeptide repeat domain"/>
    <property type="match status" value="2"/>
</dbReference>
<evidence type="ECO:0000313" key="1">
    <source>
        <dbReference type="EMBL" id="MCC3297273.1"/>
    </source>
</evidence>
<dbReference type="AlphaFoldDB" id="A0A9X1MC00"/>
<comment type="caution">
    <text evidence="1">The sequence shown here is derived from an EMBL/GenBank/DDBJ whole genome shotgun (WGS) entry which is preliminary data.</text>
</comment>
<dbReference type="RefSeq" id="WP_227895104.1">
    <property type="nucleotide sequence ID" value="NZ_CP099466.1"/>
</dbReference>
<evidence type="ECO:0000313" key="2">
    <source>
        <dbReference type="Proteomes" id="UP001139158"/>
    </source>
</evidence>
<name>A0A9X1MC00_9MICC</name>
<accession>A0A9X1MC00</accession>
<reference evidence="1" key="1">
    <citation type="submission" date="2021-10" db="EMBL/GenBank/DDBJ databases">
        <title>Novel species in genus Arthrobacter.</title>
        <authorList>
            <person name="Liu Y."/>
        </authorList>
    </citation>
    <scope>NUCLEOTIDE SEQUENCE</scope>
    <source>
        <strain evidence="1">Zg-Y453</strain>
    </source>
</reference>
<sequence>MAMGKTFGEKLRTARRGRFLSRAELAAPMLRERDVSLLEAGRREPGPGAIQHFVQQLAAAPGALRRPGGTASALYLSLSASQSWDERSYRHCLDQALAGAAAALAEQDVDEWWDLSFLAARSQLKLENYAGCIQQAQLLARHPLALRRDPLRARARALLATAYQGSGNLAQAVSQAKAAVAAAEGAPAKGGVVLLEAYQCLAAALTESGKVAEAWEICRVLLLPLLDTVPDATAAGKGFWTVGNVAFRRGDSTGGQAFHQRAATLLSPRQDLELWASFNKASASMRLSSGLHDDMTLDCMQRAQAALAVVGESSSDTLDLLHSRGRWQHLRGNNVEAVILLSQAYAERERLAPQTAAEVALQLGISLASLGESRQAAERLQESVALFLRAGAMDRSGHASALAESLVQDCQG</sequence>
<proteinExistence type="predicted"/>
<dbReference type="SUPFAM" id="SSF48452">
    <property type="entry name" value="TPR-like"/>
    <property type="match status" value="1"/>
</dbReference>
<gene>
    <name evidence="1" type="ORF">LJ757_05565</name>
</gene>